<dbReference type="Proteomes" id="UP000557566">
    <property type="component" value="Unassembled WGS sequence"/>
</dbReference>
<sequence>MSDSSFSLFTSLRYDVSLQQVPDSRLHYAGWNYHNQSPLYMLDLHRDRILKAATHWQWKGAVEKLSGDVALDQLARMAQEAVGSSPEPKPLRLRIVVNSKGDMTFQHFDTPPLPLENLLPQRLPEPGAPPGPNEPKVPPRFTLAVDDDPTPRSEFTHFKTTKRAMYDAARQRAGIGPQDQKEVLIVNAHDKSVMEGSTTTPYFWRNGRWVTPPVSPTFSWEDGCGGQDGTSRRWALQRGLAVEQAVPVDSLVDGEECWISSGVSGFRLAVVSLKRPAQASVG</sequence>
<evidence type="ECO:0000313" key="1">
    <source>
        <dbReference type="EMBL" id="KAF4508153.1"/>
    </source>
</evidence>
<dbReference type="Gene3D" id="3.20.10.10">
    <property type="entry name" value="D-amino Acid Aminotransferase, subunit A, domain 2"/>
    <property type="match status" value="1"/>
</dbReference>
<dbReference type="GO" id="GO:0003824">
    <property type="term" value="F:catalytic activity"/>
    <property type="evidence" value="ECO:0007669"/>
    <property type="project" value="InterPro"/>
</dbReference>
<reference evidence="1 2" key="1">
    <citation type="journal article" date="2020" name="Genome Biol. Evol.">
        <title>A new high-quality draft genome assembly of the Chinese cordyceps Ophiocordyceps sinensis.</title>
        <authorList>
            <person name="Shu R."/>
            <person name="Zhang J."/>
            <person name="Meng Q."/>
            <person name="Zhang H."/>
            <person name="Zhou G."/>
            <person name="Li M."/>
            <person name="Wu P."/>
            <person name="Zhao Y."/>
            <person name="Chen C."/>
            <person name="Qin Q."/>
        </authorList>
    </citation>
    <scope>NUCLEOTIDE SEQUENCE [LARGE SCALE GENOMIC DNA]</scope>
    <source>
        <strain evidence="1 2">IOZ07</strain>
    </source>
</reference>
<dbReference type="AlphaFoldDB" id="A0A8H4PPP5"/>
<keyword evidence="2" id="KW-1185">Reference proteome</keyword>
<dbReference type="InterPro" id="IPR001544">
    <property type="entry name" value="Aminotrans_IV"/>
</dbReference>
<organism evidence="1 2">
    <name type="scientific">Ophiocordyceps sinensis</name>
    <dbReference type="NCBI Taxonomy" id="72228"/>
    <lineage>
        <taxon>Eukaryota</taxon>
        <taxon>Fungi</taxon>
        <taxon>Dikarya</taxon>
        <taxon>Ascomycota</taxon>
        <taxon>Pezizomycotina</taxon>
        <taxon>Sordariomycetes</taxon>
        <taxon>Hypocreomycetidae</taxon>
        <taxon>Hypocreales</taxon>
        <taxon>Ophiocordycipitaceae</taxon>
        <taxon>Ophiocordyceps</taxon>
    </lineage>
</organism>
<dbReference type="EMBL" id="JAAVMX010000005">
    <property type="protein sequence ID" value="KAF4508153.1"/>
    <property type="molecule type" value="Genomic_DNA"/>
</dbReference>
<dbReference type="SUPFAM" id="SSF56752">
    <property type="entry name" value="D-aminoacid aminotransferase-like PLP-dependent enzymes"/>
    <property type="match status" value="1"/>
</dbReference>
<comment type="caution">
    <text evidence="1">The sequence shown here is derived from an EMBL/GenBank/DDBJ whole genome shotgun (WGS) entry which is preliminary data.</text>
</comment>
<accession>A0A8H4PPP5</accession>
<evidence type="ECO:0000313" key="2">
    <source>
        <dbReference type="Proteomes" id="UP000557566"/>
    </source>
</evidence>
<name>A0A8H4PPP5_9HYPO</name>
<protein>
    <recommendedName>
        <fullName evidence="3">Aminotransferase, class IV</fullName>
    </recommendedName>
</protein>
<evidence type="ECO:0008006" key="3">
    <source>
        <dbReference type="Google" id="ProtNLM"/>
    </source>
</evidence>
<dbReference type="InterPro" id="IPR043132">
    <property type="entry name" value="BCAT-like_C"/>
</dbReference>
<dbReference type="OrthoDB" id="5288718at2759"/>
<dbReference type="InterPro" id="IPR036038">
    <property type="entry name" value="Aminotransferase-like"/>
</dbReference>
<gene>
    <name evidence="1" type="ORF">G6O67_004569</name>
</gene>
<proteinExistence type="predicted"/>
<dbReference type="Pfam" id="PF01063">
    <property type="entry name" value="Aminotran_4"/>
    <property type="match status" value="1"/>
</dbReference>